<dbReference type="SMART" id="SM00871">
    <property type="entry name" value="AraC_E_bind"/>
    <property type="match status" value="1"/>
</dbReference>
<dbReference type="InterPro" id="IPR047057">
    <property type="entry name" value="MerR_fam"/>
</dbReference>
<name>A0A1W0B5R6_9NOCA</name>
<keyword evidence="1" id="KW-0238">DNA-binding</keyword>
<dbReference type="SUPFAM" id="SSF55136">
    <property type="entry name" value="Probable bacterial effector-binding domain"/>
    <property type="match status" value="1"/>
</dbReference>
<dbReference type="EMBL" id="MUMY01000015">
    <property type="protein sequence ID" value="ONM47464.1"/>
    <property type="molecule type" value="Genomic_DNA"/>
</dbReference>
<dbReference type="InterPro" id="IPR010499">
    <property type="entry name" value="AraC_E-bd"/>
</dbReference>
<dbReference type="PANTHER" id="PTHR30204">
    <property type="entry name" value="REDOX-CYCLING DRUG-SENSING TRANSCRIPTIONAL ACTIVATOR SOXR"/>
    <property type="match status" value="1"/>
</dbReference>
<dbReference type="Proteomes" id="UP000188836">
    <property type="component" value="Unassembled WGS sequence"/>
</dbReference>
<dbReference type="InterPro" id="IPR029442">
    <property type="entry name" value="GyrI-like"/>
</dbReference>
<sequence length="271" mass="29552">MTATVTIGEFARLSHLSVKTLRYYHEVALLEPADVDPSTGYRRYATSQVAAAQLIRRLRELDMPLPDIRAVLTAADQDERDAALRAHLRRMEEQLDRTRAVVASLRTLLTEQAPLEVGYRAVAACRALTRVDRVARADVSAWCGQTFPLLFRALAAAGVAATGAPGSTFSSEYFTDETGEVVAFVPIGPGARFDPPPGTSIRELPAGRFAIATHRGPYHDIDRVYGALGSHVAEHDSALDEPVREVYLTGPGEAVTAADYLTELCWPINQH</sequence>
<keyword evidence="4" id="KW-1185">Reference proteome</keyword>
<feature type="domain" description="HTH merR-type" evidence="2">
    <location>
        <begin position="4"/>
        <end position="74"/>
    </location>
</feature>
<dbReference type="GO" id="GO:0003677">
    <property type="term" value="F:DNA binding"/>
    <property type="evidence" value="ECO:0007669"/>
    <property type="project" value="UniProtKB-KW"/>
</dbReference>
<dbReference type="SUPFAM" id="SSF46955">
    <property type="entry name" value="Putative DNA-binding domain"/>
    <property type="match status" value="1"/>
</dbReference>
<dbReference type="InterPro" id="IPR000551">
    <property type="entry name" value="MerR-type_HTH_dom"/>
</dbReference>
<dbReference type="Gene3D" id="1.10.1660.10">
    <property type="match status" value="1"/>
</dbReference>
<dbReference type="Pfam" id="PF13411">
    <property type="entry name" value="MerR_1"/>
    <property type="match status" value="1"/>
</dbReference>
<dbReference type="SMART" id="SM00422">
    <property type="entry name" value="HTH_MERR"/>
    <property type="match status" value="1"/>
</dbReference>
<evidence type="ECO:0000256" key="1">
    <source>
        <dbReference type="ARBA" id="ARBA00023125"/>
    </source>
</evidence>
<dbReference type="GO" id="GO:0003700">
    <property type="term" value="F:DNA-binding transcription factor activity"/>
    <property type="evidence" value="ECO:0007669"/>
    <property type="project" value="InterPro"/>
</dbReference>
<proteinExistence type="predicted"/>
<reference evidence="3 4" key="1">
    <citation type="journal article" date="2016" name="Antonie Van Leeuwenhoek">
        <title>Nocardia donostiensis sp. nov., isolated from human respiratory specimens.</title>
        <authorList>
            <person name="Ercibengoa M."/>
            <person name="Bell M."/>
            <person name="Marimon J.M."/>
            <person name="Humrighouse B."/>
            <person name="Klenk H.P."/>
            <person name="Potter G."/>
            <person name="Perez-Trallero E."/>
        </authorList>
    </citation>
    <scope>NUCLEOTIDE SEQUENCE [LARGE SCALE GENOMIC DNA]</scope>
    <source>
        <strain evidence="3 4">X1655</strain>
    </source>
</reference>
<dbReference type="AlphaFoldDB" id="A0A1W0B5R6"/>
<dbReference type="CDD" id="cd01107">
    <property type="entry name" value="HTH_BmrR"/>
    <property type="match status" value="1"/>
</dbReference>
<dbReference type="RefSeq" id="WP_077118789.1">
    <property type="nucleotide sequence ID" value="NZ_LOKT01000009.1"/>
</dbReference>
<dbReference type="OrthoDB" id="7849865at2"/>
<dbReference type="PROSITE" id="PS50937">
    <property type="entry name" value="HTH_MERR_2"/>
    <property type="match status" value="1"/>
</dbReference>
<gene>
    <name evidence="3" type="ORF">B0T46_18075</name>
</gene>
<dbReference type="Gene3D" id="3.20.80.10">
    <property type="entry name" value="Regulatory factor, effector binding domain"/>
    <property type="match status" value="1"/>
</dbReference>
<comment type="caution">
    <text evidence="3">The sequence shown here is derived from an EMBL/GenBank/DDBJ whole genome shotgun (WGS) entry which is preliminary data.</text>
</comment>
<dbReference type="PANTHER" id="PTHR30204:SF97">
    <property type="entry name" value="MERR FAMILY REGULATORY PROTEIN"/>
    <property type="match status" value="1"/>
</dbReference>
<dbReference type="InterPro" id="IPR011256">
    <property type="entry name" value="Reg_factor_effector_dom_sf"/>
</dbReference>
<dbReference type="Pfam" id="PF06445">
    <property type="entry name" value="GyrI-like"/>
    <property type="match status" value="1"/>
</dbReference>
<dbReference type="STRING" id="1538463.B0T36_14970"/>
<dbReference type="InterPro" id="IPR009061">
    <property type="entry name" value="DNA-bd_dom_put_sf"/>
</dbReference>
<accession>A0A1W0B5R6</accession>
<evidence type="ECO:0000259" key="2">
    <source>
        <dbReference type="PROSITE" id="PS50937"/>
    </source>
</evidence>
<protein>
    <submittedName>
        <fullName evidence="3">MerR family transcriptional regulator</fullName>
    </submittedName>
</protein>
<evidence type="ECO:0000313" key="3">
    <source>
        <dbReference type="EMBL" id="ONM47464.1"/>
    </source>
</evidence>
<evidence type="ECO:0000313" key="4">
    <source>
        <dbReference type="Proteomes" id="UP000188836"/>
    </source>
</evidence>
<organism evidence="3 4">
    <name type="scientific">Nocardia donostiensis</name>
    <dbReference type="NCBI Taxonomy" id="1538463"/>
    <lineage>
        <taxon>Bacteria</taxon>
        <taxon>Bacillati</taxon>
        <taxon>Actinomycetota</taxon>
        <taxon>Actinomycetes</taxon>
        <taxon>Mycobacteriales</taxon>
        <taxon>Nocardiaceae</taxon>
        <taxon>Nocardia</taxon>
    </lineage>
</organism>